<accession>A0A3M0G1I0</accession>
<name>A0A3M0G1I0_9ACTN</name>
<evidence type="ECO:0000256" key="1">
    <source>
        <dbReference type="SAM" id="Phobius"/>
    </source>
</evidence>
<feature type="transmembrane region" description="Helical" evidence="1">
    <location>
        <begin position="12"/>
        <end position="32"/>
    </location>
</feature>
<organism evidence="2 3">
    <name type="scientific">Tessaracoccus antarcticus</name>
    <dbReference type="NCBI Taxonomy" id="2479848"/>
    <lineage>
        <taxon>Bacteria</taxon>
        <taxon>Bacillati</taxon>
        <taxon>Actinomycetota</taxon>
        <taxon>Actinomycetes</taxon>
        <taxon>Propionibacteriales</taxon>
        <taxon>Propionibacteriaceae</taxon>
        <taxon>Tessaracoccus</taxon>
    </lineage>
</organism>
<comment type="caution">
    <text evidence="2">The sequence shown here is derived from an EMBL/GenBank/DDBJ whole genome shotgun (WGS) entry which is preliminary data.</text>
</comment>
<evidence type="ECO:0000313" key="3">
    <source>
        <dbReference type="Proteomes" id="UP000275256"/>
    </source>
</evidence>
<feature type="transmembrane region" description="Helical" evidence="1">
    <location>
        <begin position="72"/>
        <end position="89"/>
    </location>
</feature>
<evidence type="ECO:0000313" key="2">
    <source>
        <dbReference type="EMBL" id="RMB58831.1"/>
    </source>
</evidence>
<protein>
    <recommendedName>
        <fullName evidence="4">DUF2568 domain-containing protein</fullName>
    </recommendedName>
</protein>
<dbReference type="Proteomes" id="UP000275256">
    <property type="component" value="Unassembled WGS sequence"/>
</dbReference>
<dbReference type="AlphaFoldDB" id="A0A3M0G1I0"/>
<keyword evidence="1" id="KW-1133">Transmembrane helix</keyword>
<feature type="transmembrane region" description="Helical" evidence="1">
    <location>
        <begin position="38"/>
        <end position="60"/>
    </location>
</feature>
<proteinExistence type="predicted"/>
<gene>
    <name evidence="2" type="ORF">EAX62_11945</name>
</gene>
<keyword evidence="1" id="KW-0812">Transmembrane</keyword>
<feature type="transmembrane region" description="Helical" evidence="1">
    <location>
        <begin position="95"/>
        <end position="114"/>
    </location>
</feature>
<sequence length="122" mass="12737">MTLARVSTTLVTMVNMTWVLAVVVGVSVAVGLLTDVGWPGFVIGAVLSFSLWVMLFLGPANFAARSVPASQFAWAALGSVALGYLIFRLGGENPVMWATGFIAVGVVAFGFPAVRRGKSTNS</sequence>
<dbReference type="EMBL" id="REFW01000003">
    <property type="protein sequence ID" value="RMB58831.1"/>
    <property type="molecule type" value="Genomic_DNA"/>
</dbReference>
<keyword evidence="3" id="KW-1185">Reference proteome</keyword>
<evidence type="ECO:0008006" key="4">
    <source>
        <dbReference type="Google" id="ProtNLM"/>
    </source>
</evidence>
<reference evidence="2 3" key="1">
    <citation type="submission" date="2018-10" db="EMBL/GenBank/DDBJ databases">
        <title>Tessaracoccus antarcticuss sp. nov., isolated from sediment.</title>
        <authorList>
            <person name="Zhou L.Y."/>
            <person name="Du Z.J."/>
        </authorList>
    </citation>
    <scope>NUCLEOTIDE SEQUENCE [LARGE SCALE GENOMIC DNA]</scope>
    <source>
        <strain evidence="2 3">JDX10</strain>
    </source>
</reference>
<keyword evidence="1" id="KW-0472">Membrane</keyword>